<dbReference type="GO" id="GO:0005776">
    <property type="term" value="C:autophagosome"/>
    <property type="evidence" value="ECO:0007669"/>
    <property type="project" value="TreeGrafter"/>
</dbReference>
<dbReference type="GO" id="GO:0010506">
    <property type="term" value="P:regulation of autophagy"/>
    <property type="evidence" value="ECO:0007669"/>
    <property type="project" value="InterPro"/>
</dbReference>
<dbReference type="GO" id="GO:0004674">
    <property type="term" value="F:protein serine/threonine kinase activity"/>
    <property type="evidence" value="ECO:0007669"/>
    <property type="project" value="InterPro"/>
</dbReference>
<gene>
    <name evidence="10" type="ORF">PSON_ATCC_30995.1.T0050593</name>
</gene>
<dbReference type="GO" id="GO:0000045">
    <property type="term" value="P:autophagosome assembly"/>
    <property type="evidence" value="ECO:0007669"/>
    <property type="project" value="TreeGrafter"/>
</dbReference>
<feature type="coiled-coil region" evidence="6">
    <location>
        <begin position="433"/>
        <end position="511"/>
    </location>
</feature>
<feature type="domain" description="Protein kinase" evidence="9">
    <location>
        <begin position="20"/>
        <end position="273"/>
    </location>
</feature>
<dbReference type="PANTHER" id="PTHR24348:SF22">
    <property type="entry name" value="NON-SPECIFIC SERINE_THREONINE PROTEIN KINASE"/>
    <property type="match status" value="1"/>
</dbReference>
<dbReference type="InterPro" id="IPR008271">
    <property type="entry name" value="Ser/Thr_kinase_AS"/>
</dbReference>
<dbReference type="PROSITE" id="PS00107">
    <property type="entry name" value="PROTEIN_KINASE_ATP"/>
    <property type="match status" value="1"/>
</dbReference>
<protein>
    <recommendedName>
        <fullName evidence="9">Protein kinase domain-containing protein</fullName>
    </recommendedName>
</protein>
<dbReference type="PANTHER" id="PTHR24348">
    <property type="entry name" value="SERINE/THREONINE-PROTEIN KINASE UNC-51-RELATED"/>
    <property type="match status" value="1"/>
</dbReference>
<dbReference type="GO" id="GO:0016020">
    <property type="term" value="C:membrane"/>
    <property type="evidence" value="ECO:0007669"/>
    <property type="project" value="TreeGrafter"/>
</dbReference>
<feature type="compositionally biased region" description="Polar residues" evidence="7">
    <location>
        <begin position="292"/>
        <end position="308"/>
    </location>
</feature>
<dbReference type="InterPro" id="IPR000719">
    <property type="entry name" value="Prot_kinase_dom"/>
</dbReference>
<evidence type="ECO:0000313" key="11">
    <source>
        <dbReference type="Proteomes" id="UP000692954"/>
    </source>
</evidence>
<keyword evidence="2 5" id="KW-0547">Nucleotide-binding</keyword>
<dbReference type="AlphaFoldDB" id="A0A8S1KKK8"/>
<dbReference type="FunFam" id="3.30.200.20:FF:000042">
    <property type="entry name" value="Aurora kinase A"/>
    <property type="match status" value="1"/>
</dbReference>
<evidence type="ECO:0000256" key="5">
    <source>
        <dbReference type="PROSITE-ProRule" id="PRU10141"/>
    </source>
</evidence>
<accession>A0A8S1KKK8</accession>
<evidence type="ECO:0000256" key="3">
    <source>
        <dbReference type="ARBA" id="ARBA00022777"/>
    </source>
</evidence>
<dbReference type="GO" id="GO:0005524">
    <property type="term" value="F:ATP binding"/>
    <property type="evidence" value="ECO:0007669"/>
    <property type="project" value="UniProtKB-UniRule"/>
</dbReference>
<evidence type="ECO:0000259" key="9">
    <source>
        <dbReference type="PROSITE" id="PS50011"/>
    </source>
</evidence>
<dbReference type="OrthoDB" id="346907at2759"/>
<sequence>MNRQEIMNMKPEKKISNYSFSLKAILGKGSYGTVYFGREMNSQLPVALKVIDHSKAQNYGQLYTSLHKEIEIMKRLKHPNIVQLYDVYSTQNNTYLVQEYCNGPDLKQYLAAKKNLEEDEAIKMIKQIANGLKEIVSNNFIHRDLKPANILINDGQCKIADFGFSRPLPSECVMESLVGTPLYMAPQILTKQQYTSKCDVWSLGLIFYEMLFGTLPWIVTNYMELVYKINNCKLTFPKNTKISKESMSFIQGCLHKDELQRLSWNEVFLHPLIKPQMKISIDPGINEIFSPKFSTHRQNQSNDKSSLPSVRERSCSGKNLQNKMTEYKSEIKIEQKQEPIPASSSQQSTEGEENIKVANYFLPKQQDKLRRTRSQFENIKPNLTEINSKRQIQQPLPSNGNLIRQAFPSKRKNLYEQFSKNNPCKFKQNFEILLQLLDLIASLEKDIKNQDADLEAFLNKEKIAILNGHQNQGIRIKRAQQYLEKLEGRKKQKLETFINLLQKDRESYENNLNQPKQYTIAVPLQLQS</sequence>
<comment type="caution">
    <text evidence="10">The sequence shown here is derived from an EMBL/GenBank/DDBJ whole genome shotgun (WGS) entry which is preliminary data.</text>
</comment>
<dbReference type="Proteomes" id="UP000692954">
    <property type="component" value="Unassembled WGS sequence"/>
</dbReference>
<keyword evidence="6" id="KW-0175">Coiled coil</keyword>
<feature type="transmembrane region" description="Helical" evidence="8">
    <location>
        <begin position="200"/>
        <end position="219"/>
    </location>
</feature>
<keyword evidence="8" id="KW-0812">Transmembrane</keyword>
<dbReference type="InterPro" id="IPR045269">
    <property type="entry name" value="Atg1-like"/>
</dbReference>
<keyword evidence="3" id="KW-0418">Kinase</keyword>
<evidence type="ECO:0000256" key="8">
    <source>
        <dbReference type="SAM" id="Phobius"/>
    </source>
</evidence>
<dbReference type="GO" id="GO:0005829">
    <property type="term" value="C:cytosol"/>
    <property type="evidence" value="ECO:0007669"/>
    <property type="project" value="TreeGrafter"/>
</dbReference>
<dbReference type="FunFam" id="1.10.510.10:FF:002024">
    <property type="entry name" value="Uncharacterized protein"/>
    <property type="match status" value="1"/>
</dbReference>
<proteinExistence type="predicted"/>
<keyword evidence="4 5" id="KW-0067">ATP-binding</keyword>
<keyword evidence="1" id="KW-0808">Transferase</keyword>
<evidence type="ECO:0000256" key="1">
    <source>
        <dbReference type="ARBA" id="ARBA00022679"/>
    </source>
</evidence>
<keyword evidence="8" id="KW-0472">Membrane</keyword>
<evidence type="ECO:0000256" key="4">
    <source>
        <dbReference type="ARBA" id="ARBA00022840"/>
    </source>
</evidence>
<evidence type="ECO:0000256" key="7">
    <source>
        <dbReference type="SAM" id="MobiDB-lite"/>
    </source>
</evidence>
<name>A0A8S1KKK8_9CILI</name>
<keyword evidence="8" id="KW-1133">Transmembrane helix</keyword>
<dbReference type="SMART" id="SM00220">
    <property type="entry name" value="S_TKc"/>
    <property type="match status" value="1"/>
</dbReference>
<evidence type="ECO:0000256" key="6">
    <source>
        <dbReference type="SAM" id="Coils"/>
    </source>
</evidence>
<reference evidence="10" key="1">
    <citation type="submission" date="2021-01" db="EMBL/GenBank/DDBJ databases">
        <authorList>
            <consortium name="Genoscope - CEA"/>
            <person name="William W."/>
        </authorList>
    </citation>
    <scope>NUCLEOTIDE SEQUENCE</scope>
</reference>
<feature type="region of interest" description="Disordered" evidence="7">
    <location>
        <begin position="292"/>
        <end position="321"/>
    </location>
</feature>
<organism evidence="10 11">
    <name type="scientific">Paramecium sonneborni</name>
    <dbReference type="NCBI Taxonomy" id="65129"/>
    <lineage>
        <taxon>Eukaryota</taxon>
        <taxon>Sar</taxon>
        <taxon>Alveolata</taxon>
        <taxon>Ciliophora</taxon>
        <taxon>Intramacronucleata</taxon>
        <taxon>Oligohymenophorea</taxon>
        <taxon>Peniculida</taxon>
        <taxon>Parameciidae</taxon>
        <taxon>Paramecium</taxon>
    </lineage>
</organism>
<evidence type="ECO:0000256" key="2">
    <source>
        <dbReference type="ARBA" id="ARBA00022741"/>
    </source>
</evidence>
<dbReference type="PROSITE" id="PS50011">
    <property type="entry name" value="PROTEIN_KINASE_DOM"/>
    <property type="match status" value="1"/>
</dbReference>
<feature type="binding site" evidence="5">
    <location>
        <position position="49"/>
    </location>
    <ligand>
        <name>ATP</name>
        <dbReference type="ChEBI" id="CHEBI:30616"/>
    </ligand>
</feature>
<dbReference type="InterPro" id="IPR017441">
    <property type="entry name" value="Protein_kinase_ATP_BS"/>
</dbReference>
<keyword evidence="11" id="KW-1185">Reference proteome</keyword>
<dbReference type="PROSITE" id="PS00108">
    <property type="entry name" value="PROTEIN_KINASE_ST"/>
    <property type="match status" value="1"/>
</dbReference>
<dbReference type="EMBL" id="CAJJDN010000005">
    <property type="protein sequence ID" value="CAD8051474.1"/>
    <property type="molecule type" value="Genomic_DNA"/>
</dbReference>
<dbReference type="Pfam" id="PF00069">
    <property type="entry name" value="Pkinase"/>
    <property type="match status" value="1"/>
</dbReference>
<evidence type="ECO:0000313" key="10">
    <source>
        <dbReference type="EMBL" id="CAD8051474.1"/>
    </source>
</evidence>
<dbReference type="GO" id="GO:0000407">
    <property type="term" value="C:phagophore assembly site"/>
    <property type="evidence" value="ECO:0007669"/>
    <property type="project" value="TreeGrafter"/>
</dbReference>